<feature type="transmembrane region" description="Helical" evidence="7">
    <location>
        <begin position="141"/>
        <end position="160"/>
    </location>
</feature>
<keyword evidence="3" id="KW-0813">Transport</keyword>
<organism evidence="8 9">
    <name type="scientific">Penicillium ucsense</name>
    <dbReference type="NCBI Taxonomy" id="2839758"/>
    <lineage>
        <taxon>Eukaryota</taxon>
        <taxon>Fungi</taxon>
        <taxon>Dikarya</taxon>
        <taxon>Ascomycota</taxon>
        <taxon>Pezizomycotina</taxon>
        <taxon>Eurotiomycetes</taxon>
        <taxon>Eurotiomycetidae</taxon>
        <taxon>Eurotiales</taxon>
        <taxon>Aspergillaceae</taxon>
        <taxon>Penicillium</taxon>
    </lineage>
</organism>
<keyword evidence="6 7" id="KW-0472">Membrane</keyword>
<feature type="transmembrane region" description="Helical" evidence="7">
    <location>
        <begin position="44"/>
        <end position="69"/>
    </location>
</feature>
<evidence type="ECO:0000256" key="3">
    <source>
        <dbReference type="ARBA" id="ARBA00022448"/>
    </source>
</evidence>
<dbReference type="GO" id="GO:0015205">
    <property type="term" value="F:nucleobase transmembrane transporter activity"/>
    <property type="evidence" value="ECO:0007669"/>
    <property type="project" value="TreeGrafter"/>
</dbReference>
<comment type="subcellular location">
    <subcellularLocation>
        <location evidence="1">Membrane</location>
        <topology evidence="1">Multi-pass membrane protein</topology>
    </subcellularLocation>
</comment>
<dbReference type="PIRSF" id="PIRSF016379">
    <property type="entry name" value="ENT"/>
    <property type="match status" value="1"/>
</dbReference>
<feature type="transmembrane region" description="Helical" evidence="7">
    <location>
        <begin position="388"/>
        <end position="407"/>
    </location>
</feature>
<evidence type="ECO:0000313" key="8">
    <source>
        <dbReference type="EMBL" id="KAF7712991.1"/>
    </source>
</evidence>
<feature type="transmembrane region" description="Helical" evidence="7">
    <location>
        <begin position="428"/>
        <end position="448"/>
    </location>
</feature>
<dbReference type="Proteomes" id="UP000631181">
    <property type="component" value="Unassembled WGS sequence"/>
</dbReference>
<dbReference type="PANTHER" id="PTHR10332:SF88">
    <property type="entry name" value="EQUILIBRATIVE NUCLEOSIDE TRANSPORTER 1, ISOFORM A"/>
    <property type="match status" value="1"/>
</dbReference>
<feature type="transmembrane region" description="Helical" evidence="7">
    <location>
        <begin position="356"/>
        <end position="373"/>
    </location>
</feature>
<dbReference type="PANTHER" id="PTHR10332">
    <property type="entry name" value="EQUILIBRATIVE NUCLEOSIDE TRANSPORTER"/>
    <property type="match status" value="1"/>
</dbReference>
<comment type="caution">
    <text evidence="8">The sequence shown here is derived from an EMBL/GenBank/DDBJ whole genome shotgun (WGS) entry which is preliminary data.</text>
</comment>
<reference evidence="8" key="1">
    <citation type="journal article" date="2020" name="Front. Microbiol.">
        <title>Gene regulatory networks of Penicillium echinulatum 2HH and Penicillium oxalicum 114-2 inferred by a computational biology approach.</title>
        <authorList>
            <person name="Lenz A.R."/>
            <person name="Galan-Vasquez E."/>
            <person name="Balbinot E."/>
            <person name="De Abreu F.P."/>
            <person name="De Oliveira N.S."/>
            <person name="Da Rosa L.O."/>
            <person name="De Avila E Silva S."/>
            <person name="Camassola M."/>
            <person name="Dillon A.J.P."/>
            <person name="Perez-Rueda E."/>
        </authorList>
    </citation>
    <scope>NUCLEOTIDE SEQUENCE</scope>
    <source>
        <strain evidence="8">S1M29</strain>
    </source>
</reference>
<evidence type="ECO:0000256" key="7">
    <source>
        <dbReference type="SAM" id="Phobius"/>
    </source>
</evidence>
<feature type="transmembrane region" description="Helical" evidence="7">
    <location>
        <begin position="286"/>
        <end position="304"/>
    </location>
</feature>
<dbReference type="PRINTS" id="PR01130">
    <property type="entry name" value="DERENTRNSPRT"/>
</dbReference>
<proteinExistence type="inferred from homology"/>
<dbReference type="SUPFAM" id="SSF103473">
    <property type="entry name" value="MFS general substrate transporter"/>
    <property type="match status" value="1"/>
</dbReference>
<dbReference type="GO" id="GO:0034257">
    <property type="term" value="F:nicotinamide riboside transmembrane transporter activity"/>
    <property type="evidence" value="ECO:0007669"/>
    <property type="project" value="TreeGrafter"/>
</dbReference>
<dbReference type="Pfam" id="PF01733">
    <property type="entry name" value="Nucleoside_tran"/>
    <property type="match status" value="2"/>
</dbReference>
<dbReference type="InterPro" id="IPR036259">
    <property type="entry name" value="MFS_trans_sf"/>
</dbReference>
<accession>A0A8J8VWU3</accession>
<dbReference type="OrthoDB" id="46396at2759"/>
<feature type="transmembrane region" description="Helical" evidence="7">
    <location>
        <begin position="324"/>
        <end position="344"/>
    </location>
</feature>
<keyword evidence="4 7" id="KW-0812">Transmembrane</keyword>
<comment type="similarity">
    <text evidence="2">Belongs to the SLC29A/ENT transporter (TC 2.A.57) family.</text>
</comment>
<dbReference type="GO" id="GO:0005886">
    <property type="term" value="C:plasma membrane"/>
    <property type="evidence" value="ECO:0007669"/>
    <property type="project" value="TreeGrafter"/>
</dbReference>
<name>A0A8J8VWU3_9EURO</name>
<protein>
    <recommendedName>
        <fullName evidence="10">Nucleoside transporter family</fullName>
    </recommendedName>
</protein>
<evidence type="ECO:0000313" key="9">
    <source>
        <dbReference type="Proteomes" id="UP000631181"/>
    </source>
</evidence>
<evidence type="ECO:0000256" key="1">
    <source>
        <dbReference type="ARBA" id="ARBA00004141"/>
    </source>
</evidence>
<keyword evidence="5 7" id="KW-1133">Transmembrane helix</keyword>
<keyword evidence="9" id="KW-1185">Reference proteome</keyword>
<feature type="transmembrane region" description="Helical" evidence="7">
    <location>
        <begin position="181"/>
        <end position="204"/>
    </location>
</feature>
<dbReference type="GO" id="GO:0000329">
    <property type="term" value="C:fungal-type vacuole membrane"/>
    <property type="evidence" value="ECO:0007669"/>
    <property type="project" value="TreeGrafter"/>
</dbReference>
<dbReference type="EMBL" id="WIWV01000138">
    <property type="protein sequence ID" value="KAF7712991.1"/>
    <property type="molecule type" value="Genomic_DNA"/>
</dbReference>
<evidence type="ECO:0000256" key="5">
    <source>
        <dbReference type="ARBA" id="ARBA00022989"/>
    </source>
</evidence>
<sequence length="449" mass="49030">MDRIRRMFTDHVSYEPLDDSPEVDGGEGEVDHDRVQGRFSRMEYGVFFLLGISMLWAWNMFLAAATYFYSRFESDEWIAGHYQPSILTVSTLTNLGTVWAFAKIQKRLSYPARITISLLVNCAVFTLLAFSTVVLKNIPVRAYFGFLMVMVFGASFAAGLNQNGVFAYVAGYGREEYTAAIMSGQGVAGVLPCIAQIVSVLAVPRSKGDGQAQDGGQGSSSRSAFIYFFTATGVSVLTLIAFLYLLRHRPSPRRVTTGADEDASLIGHVKDKSVGLWALFKKLRSLSIAVFLCLMITMMFFPVYTSRIVSVHDSEKSRVYDSNVFIPLAFLFWNVGDLAGRVAVSYPGLSLAHRPKVALTLTVARVVFVPLYLLCNIDGSGAAVKSDVFYLVVVQLLFGVTNGYLASSCMMGASVWVSPDEREAAGGFMSMMLVAGLAAGSFLSFLVAS</sequence>
<evidence type="ECO:0000256" key="6">
    <source>
        <dbReference type="ARBA" id="ARBA00023136"/>
    </source>
</evidence>
<feature type="transmembrane region" description="Helical" evidence="7">
    <location>
        <begin position="114"/>
        <end position="135"/>
    </location>
</feature>
<dbReference type="InterPro" id="IPR002259">
    <property type="entry name" value="Eqnu_transpt"/>
</dbReference>
<dbReference type="AlphaFoldDB" id="A0A8J8VWU3"/>
<feature type="transmembrane region" description="Helical" evidence="7">
    <location>
        <begin position="224"/>
        <end position="246"/>
    </location>
</feature>
<gene>
    <name evidence="8" type="ORF">PECM_001729</name>
</gene>
<evidence type="ECO:0000256" key="2">
    <source>
        <dbReference type="ARBA" id="ARBA00007965"/>
    </source>
</evidence>
<evidence type="ECO:0008006" key="10">
    <source>
        <dbReference type="Google" id="ProtNLM"/>
    </source>
</evidence>
<evidence type="ECO:0000256" key="4">
    <source>
        <dbReference type="ARBA" id="ARBA00022692"/>
    </source>
</evidence>